<keyword evidence="6" id="KW-1185">Reference proteome</keyword>
<dbReference type="InterPro" id="IPR000086">
    <property type="entry name" value="NUDIX_hydrolase_dom"/>
</dbReference>
<dbReference type="PANTHER" id="PTHR43736">
    <property type="entry name" value="ADP-RIBOSE PYROPHOSPHATASE"/>
    <property type="match status" value="1"/>
</dbReference>
<evidence type="ECO:0000256" key="2">
    <source>
        <dbReference type="ARBA" id="ARBA00022801"/>
    </source>
</evidence>
<dbReference type="EMBL" id="CP016076">
    <property type="protein sequence ID" value="APU15967.1"/>
    <property type="molecule type" value="Genomic_DNA"/>
</dbReference>
<organism evidence="5 6">
    <name type="scientific">Actinoalloteichus fjordicus</name>
    <dbReference type="NCBI Taxonomy" id="1612552"/>
    <lineage>
        <taxon>Bacteria</taxon>
        <taxon>Bacillati</taxon>
        <taxon>Actinomycetota</taxon>
        <taxon>Actinomycetes</taxon>
        <taxon>Pseudonocardiales</taxon>
        <taxon>Pseudonocardiaceae</taxon>
        <taxon>Actinoalloteichus</taxon>
    </lineage>
</organism>
<reference evidence="6" key="1">
    <citation type="submission" date="2016-06" db="EMBL/GenBank/DDBJ databases">
        <title>Complete genome sequence of Actinoalloteichus fjordicus DSM 46855 (=ADI127-17), type strain of the new species Actinoalloteichus fjordicus.</title>
        <authorList>
            <person name="Ruckert C."/>
            <person name="Nouioui I."/>
            <person name="Willmese J."/>
            <person name="van Wezel G."/>
            <person name="Klenk H.-P."/>
            <person name="Kalinowski J."/>
            <person name="Zotchev S.B."/>
        </authorList>
    </citation>
    <scope>NUCLEOTIDE SEQUENCE [LARGE SCALE GENOMIC DNA]</scope>
    <source>
        <strain evidence="6">ADI127-7</strain>
    </source>
</reference>
<proteinExistence type="inferred from homology"/>
<dbReference type="PROSITE" id="PS00893">
    <property type="entry name" value="NUDIX_BOX"/>
    <property type="match status" value="1"/>
</dbReference>
<dbReference type="RefSeq" id="WP_075741599.1">
    <property type="nucleotide sequence ID" value="NZ_CP016076.1"/>
</dbReference>
<dbReference type="EC" id="3.6.1.55" evidence="5"/>
<accession>A0AAC9PTE7</accession>
<evidence type="ECO:0000256" key="3">
    <source>
        <dbReference type="RuleBase" id="RU003476"/>
    </source>
</evidence>
<dbReference type="AlphaFoldDB" id="A0AAC9PTE7"/>
<comment type="similarity">
    <text evidence="1 3">Belongs to the Nudix hydrolase family.</text>
</comment>
<dbReference type="PROSITE" id="PS51462">
    <property type="entry name" value="NUDIX"/>
    <property type="match status" value="1"/>
</dbReference>
<evidence type="ECO:0000313" key="6">
    <source>
        <dbReference type="Proteomes" id="UP000185511"/>
    </source>
</evidence>
<evidence type="ECO:0000313" key="5">
    <source>
        <dbReference type="EMBL" id="APU15967.1"/>
    </source>
</evidence>
<dbReference type="SUPFAM" id="SSF55811">
    <property type="entry name" value="Nudix"/>
    <property type="match status" value="1"/>
</dbReference>
<dbReference type="PANTHER" id="PTHR43736:SF1">
    <property type="entry name" value="DIHYDRONEOPTERIN TRIPHOSPHATE DIPHOSPHATASE"/>
    <property type="match status" value="1"/>
</dbReference>
<dbReference type="Proteomes" id="UP000185511">
    <property type="component" value="Chromosome"/>
</dbReference>
<dbReference type="GO" id="GO:0035539">
    <property type="term" value="F:8-oxo-7,8-dihydrodeoxyguanosine triphosphate pyrophosphatase activity"/>
    <property type="evidence" value="ECO:0007669"/>
    <property type="project" value="UniProtKB-EC"/>
</dbReference>
<dbReference type="InterPro" id="IPR020476">
    <property type="entry name" value="Nudix_hydrolase"/>
</dbReference>
<dbReference type="KEGG" id="acad:UA74_19710"/>
<evidence type="ECO:0000259" key="4">
    <source>
        <dbReference type="PROSITE" id="PS51462"/>
    </source>
</evidence>
<dbReference type="Pfam" id="PF00293">
    <property type="entry name" value="NUDIX"/>
    <property type="match status" value="1"/>
</dbReference>
<dbReference type="PRINTS" id="PR00502">
    <property type="entry name" value="NUDIXFAMILY"/>
</dbReference>
<name>A0AAC9PTE7_9PSEU</name>
<dbReference type="InterPro" id="IPR020084">
    <property type="entry name" value="NUDIX_hydrolase_CS"/>
</dbReference>
<sequence>MIDTALVTELTDQAAADGILQLVVGAVVDGKKALVLRRPQDDFMGGIYELPGGKVDPGEALDDALTREVQEETGLDVTSIDRYLGHFDYTSGSGKPSRQFNFAVTVKATTPVELTEHDDHRWVLIDGDLPVTEAVKGVFATYRRQDLS</sequence>
<protein>
    <submittedName>
        <fullName evidence="5">NUDIX family protein</fullName>
        <ecNumber evidence="5">3.6.1.55</ecNumber>
    </submittedName>
</protein>
<evidence type="ECO:0000256" key="1">
    <source>
        <dbReference type="ARBA" id="ARBA00005582"/>
    </source>
</evidence>
<keyword evidence="2 3" id="KW-0378">Hydrolase</keyword>
<feature type="domain" description="Nudix hydrolase" evidence="4">
    <location>
        <begin position="12"/>
        <end position="147"/>
    </location>
</feature>
<dbReference type="InterPro" id="IPR015797">
    <property type="entry name" value="NUDIX_hydrolase-like_dom_sf"/>
</dbReference>
<gene>
    <name evidence="5" type="ORF">UA74_19710</name>
</gene>
<dbReference type="Gene3D" id="3.90.79.10">
    <property type="entry name" value="Nucleoside Triphosphate Pyrophosphohydrolase"/>
    <property type="match status" value="1"/>
</dbReference>